<accession>A0A5J4L4K7</accession>
<evidence type="ECO:0000313" key="4">
    <source>
        <dbReference type="Proteomes" id="UP000325598"/>
    </source>
</evidence>
<dbReference type="InterPro" id="IPR045632">
    <property type="entry name" value="DUF6314"/>
</dbReference>
<dbReference type="Proteomes" id="UP000325598">
    <property type="component" value="Unassembled WGS sequence"/>
</dbReference>
<sequence length="191" mass="20572">MGSELDRGREREPGRGAGARPGAEASPVAGPDVAVPGQVAEPVAGSSPYPVPDAAGYLGGRWSIERTVCDLRAGVEGSFRGTAEFRPDPAGPGMLHVEEGHLRWGGAEQPASRTLRLRPRPDGTAEVEFADGRPFHDLDLRTGRWNTVHPCAADRYAGSFTVTGPDTWHLEWRVAGPAKDQLLRSRYRRLG</sequence>
<keyword evidence="4" id="KW-1185">Reference proteome</keyword>
<protein>
    <recommendedName>
        <fullName evidence="2">DUF6314 domain-containing protein</fullName>
    </recommendedName>
</protein>
<feature type="region of interest" description="Disordered" evidence="1">
    <location>
        <begin position="1"/>
        <end position="50"/>
    </location>
</feature>
<evidence type="ECO:0000259" key="2">
    <source>
        <dbReference type="Pfam" id="PF19834"/>
    </source>
</evidence>
<dbReference type="RefSeq" id="WP_308686891.1">
    <property type="nucleotide sequence ID" value="NZ_BLAG01000005.1"/>
</dbReference>
<dbReference type="AlphaFoldDB" id="A0A5J4L4K7"/>
<proteinExistence type="predicted"/>
<name>A0A5J4L4K7_9ACTN</name>
<organism evidence="3 4">
    <name type="scientific">Streptomyces angustmyceticus</name>
    <dbReference type="NCBI Taxonomy" id="285578"/>
    <lineage>
        <taxon>Bacteria</taxon>
        <taxon>Bacillati</taxon>
        <taxon>Actinomycetota</taxon>
        <taxon>Actinomycetes</taxon>
        <taxon>Kitasatosporales</taxon>
        <taxon>Streptomycetaceae</taxon>
        <taxon>Streptomyces</taxon>
    </lineage>
</organism>
<dbReference type="GeneID" id="96750477"/>
<reference evidence="3 4" key="1">
    <citation type="submission" date="2019-10" db="EMBL/GenBank/DDBJ databases">
        <title>Whole genome shotgun sequence of Streptomyces angustmyceticus NBRC 3934.</title>
        <authorList>
            <person name="Hosoyama A."/>
            <person name="Ichikawa N."/>
            <person name="Kimura A."/>
            <person name="Kitahashi Y."/>
            <person name="Komaki H."/>
            <person name="Uohara A."/>
        </authorList>
    </citation>
    <scope>NUCLEOTIDE SEQUENCE [LARGE SCALE GENOMIC DNA]</scope>
    <source>
        <strain evidence="3 4">NBRC 3934</strain>
    </source>
</reference>
<dbReference type="Pfam" id="PF19834">
    <property type="entry name" value="DUF6314"/>
    <property type="match status" value="1"/>
</dbReference>
<evidence type="ECO:0000313" key="3">
    <source>
        <dbReference type="EMBL" id="GES28993.1"/>
    </source>
</evidence>
<feature type="domain" description="DUF6314" evidence="2">
    <location>
        <begin position="58"/>
        <end position="189"/>
    </location>
</feature>
<dbReference type="EMBL" id="BLAG01000005">
    <property type="protein sequence ID" value="GES28993.1"/>
    <property type="molecule type" value="Genomic_DNA"/>
</dbReference>
<comment type="caution">
    <text evidence="3">The sequence shown here is derived from an EMBL/GenBank/DDBJ whole genome shotgun (WGS) entry which is preliminary data.</text>
</comment>
<feature type="compositionally biased region" description="Basic and acidic residues" evidence="1">
    <location>
        <begin position="1"/>
        <end position="14"/>
    </location>
</feature>
<evidence type="ECO:0000256" key="1">
    <source>
        <dbReference type="SAM" id="MobiDB-lite"/>
    </source>
</evidence>
<gene>
    <name evidence="3" type="ORF">San01_14800</name>
</gene>